<dbReference type="PANTHER" id="PTHR32114">
    <property type="entry name" value="ABC TRANSPORTER ABCH.3"/>
    <property type="match status" value="1"/>
</dbReference>
<evidence type="ECO:0000256" key="4">
    <source>
        <dbReference type="SAM" id="Coils"/>
    </source>
</evidence>
<reference evidence="6 9" key="2">
    <citation type="submission" date="2020-05" db="EMBL/GenBank/DDBJ databases">
        <title>Draft genome sequence of Clostridium cochlearium strain AGROS13 isolated from a sheep dairy farm in New Zealand.</title>
        <authorList>
            <person name="Gupta T.B."/>
            <person name="Jauregui R."/>
            <person name="Risson A.N."/>
            <person name="Brightwell G."/>
            <person name="Maclean P."/>
        </authorList>
    </citation>
    <scope>NUCLEOTIDE SEQUENCE [LARGE SCALE GENOMIC DNA]</scope>
    <source>
        <strain evidence="6 9">AGROS13</strain>
    </source>
</reference>
<comment type="subunit">
    <text evidence="2">Heterodimer of SbcC and SbcD.</text>
</comment>
<accession>A0A1G9HE71</accession>
<name>A0A1G9HE71_CLOCO</name>
<proteinExistence type="inferred from homology"/>
<evidence type="ECO:0000256" key="2">
    <source>
        <dbReference type="ARBA" id="ARBA00011322"/>
    </source>
</evidence>
<gene>
    <name evidence="6" type="ORF">HMJ28_03285</name>
    <name evidence="7" type="ORF">SAMN05216497_10785</name>
</gene>
<reference evidence="7 8" key="1">
    <citation type="submission" date="2016-10" db="EMBL/GenBank/DDBJ databases">
        <authorList>
            <person name="Varghese N."/>
            <person name="Submissions S."/>
        </authorList>
    </citation>
    <scope>NUCLEOTIDE SEQUENCE [LARGE SCALE GENOMIC DNA]</scope>
    <source>
        <strain evidence="7 8">NLAE-zl-C224</strain>
    </source>
</reference>
<keyword evidence="8" id="KW-1185">Reference proteome</keyword>
<dbReference type="AlphaFoldDB" id="A0A1G9HE71"/>
<evidence type="ECO:0000313" key="7">
    <source>
        <dbReference type="EMBL" id="SDL11358.1"/>
    </source>
</evidence>
<dbReference type="EMBL" id="JABFIF010000003">
    <property type="protein sequence ID" value="NOH15416.1"/>
    <property type="molecule type" value="Genomic_DNA"/>
</dbReference>
<evidence type="ECO:0000256" key="3">
    <source>
        <dbReference type="ARBA" id="ARBA00013368"/>
    </source>
</evidence>
<comment type="caution">
    <text evidence="6">The sequence shown here is derived from an EMBL/GenBank/DDBJ whole genome shotgun (WGS) entry which is preliminary data.</text>
</comment>
<feature type="coiled-coil region" evidence="4">
    <location>
        <begin position="369"/>
        <end position="506"/>
    </location>
</feature>
<dbReference type="SUPFAM" id="SSF52540">
    <property type="entry name" value="P-loop containing nucleoside triphosphate hydrolases"/>
    <property type="match status" value="2"/>
</dbReference>
<feature type="coiled-coil region" evidence="4">
    <location>
        <begin position="203"/>
        <end position="292"/>
    </location>
</feature>
<dbReference type="EMBL" id="FNGL01000007">
    <property type="protein sequence ID" value="SDL11358.1"/>
    <property type="molecule type" value="Genomic_DNA"/>
</dbReference>
<dbReference type="RefSeq" id="WP_089865325.1">
    <property type="nucleotide sequence ID" value="NZ_FNGL01000007.1"/>
</dbReference>
<dbReference type="GO" id="GO:0006302">
    <property type="term" value="P:double-strand break repair"/>
    <property type="evidence" value="ECO:0007669"/>
    <property type="project" value="InterPro"/>
</dbReference>
<organism evidence="6 9">
    <name type="scientific">Clostridium cochlearium</name>
    <dbReference type="NCBI Taxonomy" id="1494"/>
    <lineage>
        <taxon>Bacteria</taxon>
        <taxon>Bacillati</taxon>
        <taxon>Bacillota</taxon>
        <taxon>Clostridia</taxon>
        <taxon>Eubacteriales</taxon>
        <taxon>Clostridiaceae</taxon>
        <taxon>Clostridium</taxon>
    </lineage>
</organism>
<dbReference type="Gene3D" id="3.40.50.300">
    <property type="entry name" value="P-loop containing nucleotide triphosphate hydrolases"/>
    <property type="match status" value="2"/>
</dbReference>
<dbReference type="Proteomes" id="UP000198811">
    <property type="component" value="Unassembled WGS sequence"/>
</dbReference>
<evidence type="ECO:0000256" key="1">
    <source>
        <dbReference type="ARBA" id="ARBA00006930"/>
    </source>
</evidence>
<dbReference type="PANTHER" id="PTHR32114:SF2">
    <property type="entry name" value="ABC TRANSPORTER ABCH.3"/>
    <property type="match status" value="1"/>
</dbReference>
<dbReference type="InterPro" id="IPR038729">
    <property type="entry name" value="Rad50/SbcC_AAA"/>
</dbReference>
<dbReference type="GO" id="GO:0016887">
    <property type="term" value="F:ATP hydrolysis activity"/>
    <property type="evidence" value="ECO:0007669"/>
    <property type="project" value="InterPro"/>
</dbReference>
<dbReference type="OrthoDB" id="9795626at2"/>
<dbReference type="InterPro" id="IPR027417">
    <property type="entry name" value="P-loop_NTPase"/>
</dbReference>
<dbReference type="STRING" id="1494.SAMN05216497_10785"/>
<evidence type="ECO:0000313" key="8">
    <source>
        <dbReference type="Proteomes" id="UP000198811"/>
    </source>
</evidence>
<feature type="domain" description="Rad50/SbcC-type AAA" evidence="5">
    <location>
        <begin position="5"/>
        <end position="239"/>
    </location>
</feature>
<evidence type="ECO:0000313" key="6">
    <source>
        <dbReference type="EMBL" id="NOH15416.1"/>
    </source>
</evidence>
<dbReference type="Pfam" id="PF13476">
    <property type="entry name" value="AAA_23"/>
    <property type="match status" value="1"/>
</dbReference>
<comment type="similarity">
    <text evidence="1">Belongs to the SMC family. SbcC subfamily.</text>
</comment>
<sequence length="657" mass="76078">MIIQKIILNNFRQFKGRQEIEFSTDKIKNVTVVKGENGAGKTTLLEAFTWCFYRQITLPNKDKILNSSIENKMKIGDISEVSVEVKLRHSHGNYIVRRKNIFEKINSNELKRVGNEFEIIKKSKDGTLTKISNKDDINSILPEDLSTYFFFDGERIENLSKLDRKGKKDISKAVRNILGLDVLEKSDLHLGDVIKDLEEAYVENDSSKELNEKNRELNEKKNEENRYKNIIETIEDEIEITKEKLNNVEKLLKENEKSRSKQEKRENYELDIRKLKENIEALEDDIKNNNSDSLAEFIASKLLKITEGKINLKEISNKGIIGIDGAAIDHMINIGKCICGREIQKGTSCYEHLLEQKKYQPPASLGTIMVQYNEKLNDTKNKAEKFLRIFTDKYKQIEINKEKIDGLNVKIDEISNELINTEDIREIEENKNKLTVELNNLYEKLGENKSKLEESKSELKKLSKKLEELALGNGKNKIIVKRKRYCEALRETIDDYYQKKEQSIRKELSKKVSDIFDKLIETDHKIEINEDYTFRVIDVDGNDSTSQGQDILTSFAFIGGLIDLAKSKLKYIDTNEPYPLIMDAPFAKLSNSHRKNVATVLPNISEQFILFTVDSQYEGEIENNLKSKIDKEYELVMHVENIVSAEKEKYTEIKIIN</sequence>
<protein>
    <recommendedName>
        <fullName evidence="3">Nuclease SbcCD subunit C</fullName>
    </recommendedName>
</protein>
<keyword evidence="4" id="KW-0175">Coiled coil</keyword>
<dbReference type="Proteomes" id="UP000528432">
    <property type="component" value="Unassembled WGS sequence"/>
</dbReference>
<evidence type="ECO:0000259" key="5">
    <source>
        <dbReference type="Pfam" id="PF13476"/>
    </source>
</evidence>
<evidence type="ECO:0000313" key="9">
    <source>
        <dbReference type="Proteomes" id="UP000528432"/>
    </source>
</evidence>